<dbReference type="PANTHER" id="PTHR23266">
    <property type="entry name" value="IMMUNOGLOBULIN HEAVY CHAIN"/>
    <property type="match status" value="1"/>
</dbReference>
<dbReference type="Gene3D" id="2.60.40.10">
    <property type="entry name" value="Immunoglobulins"/>
    <property type="match status" value="1"/>
</dbReference>
<organism evidence="6 7">
    <name type="scientific">Coilia grayii</name>
    <name type="common">Gray's grenadier anchovy</name>
    <dbReference type="NCBI Taxonomy" id="363190"/>
    <lineage>
        <taxon>Eukaryota</taxon>
        <taxon>Metazoa</taxon>
        <taxon>Chordata</taxon>
        <taxon>Craniata</taxon>
        <taxon>Vertebrata</taxon>
        <taxon>Euteleostomi</taxon>
        <taxon>Actinopterygii</taxon>
        <taxon>Neopterygii</taxon>
        <taxon>Teleostei</taxon>
        <taxon>Clupei</taxon>
        <taxon>Clupeiformes</taxon>
        <taxon>Clupeoidei</taxon>
        <taxon>Engraulidae</taxon>
        <taxon>Coilinae</taxon>
        <taxon>Coilia</taxon>
    </lineage>
</organism>
<dbReference type="InterPro" id="IPR013783">
    <property type="entry name" value="Ig-like_fold"/>
</dbReference>
<evidence type="ECO:0000256" key="3">
    <source>
        <dbReference type="ARBA" id="ARBA00043265"/>
    </source>
</evidence>
<comment type="caution">
    <text evidence="6">The sequence shown here is derived from an EMBL/GenBank/DDBJ whole genome shotgun (WGS) entry which is preliminary data.</text>
</comment>
<gene>
    <name evidence="6" type="ORF">ACEWY4_003214</name>
</gene>
<feature type="domain" description="Ig-like" evidence="5">
    <location>
        <begin position="20"/>
        <end position="115"/>
    </location>
</feature>
<dbReference type="InterPro" id="IPR007110">
    <property type="entry name" value="Ig-like_dom"/>
</dbReference>
<evidence type="ECO:0000259" key="5">
    <source>
        <dbReference type="PROSITE" id="PS50835"/>
    </source>
</evidence>
<feature type="signal peptide" evidence="4">
    <location>
        <begin position="1"/>
        <end position="19"/>
    </location>
</feature>
<evidence type="ECO:0000256" key="4">
    <source>
        <dbReference type="SAM" id="SignalP"/>
    </source>
</evidence>
<evidence type="ECO:0000313" key="6">
    <source>
        <dbReference type="EMBL" id="KAL2101453.1"/>
    </source>
</evidence>
<dbReference type="GO" id="GO:0002250">
    <property type="term" value="P:adaptive immune response"/>
    <property type="evidence" value="ECO:0007669"/>
    <property type="project" value="UniProtKB-KW"/>
</dbReference>
<dbReference type="InterPro" id="IPR036179">
    <property type="entry name" value="Ig-like_dom_sf"/>
</dbReference>
<protein>
    <recommendedName>
        <fullName evidence="5">Ig-like domain-containing protein</fullName>
    </recommendedName>
</protein>
<sequence length="143" mass="15687">MSTMTASLLLLMLAATCYTQGIELIQPSHMVVNPGQSVSISCKVSGFSISSYCPRWIRQPAGKPLEWIGHICSDGSSYVKDSLKSKISFTADSSSNTVFLKAQNFQTEDTAVYYCAREPYCDKHAASPHKNLPRLNSTWAATL</sequence>
<evidence type="ECO:0000313" key="7">
    <source>
        <dbReference type="Proteomes" id="UP001591681"/>
    </source>
</evidence>
<dbReference type="Proteomes" id="UP001591681">
    <property type="component" value="Unassembled WGS sequence"/>
</dbReference>
<dbReference type="GO" id="GO:0005576">
    <property type="term" value="C:extracellular region"/>
    <property type="evidence" value="ECO:0007669"/>
    <property type="project" value="UniProtKB-ARBA"/>
</dbReference>
<keyword evidence="3" id="KW-1280">Immunoglobulin</keyword>
<dbReference type="Pfam" id="PF07686">
    <property type="entry name" value="V-set"/>
    <property type="match status" value="1"/>
</dbReference>
<dbReference type="SUPFAM" id="SSF48726">
    <property type="entry name" value="Immunoglobulin"/>
    <property type="match status" value="1"/>
</dbReference>
<feature type="chain" id="PRO_5044773512" description="Ig-like domain-containing protein" evidence="4">
    <location>
        <begin position="20"/>
        <end position="143"/>
    </location>
</feature>
<proteinExistence type="predicted"/>
<dbReference type="AlphaFoldDB" id="A0ABD1KQN7"/>
<keyword evidence="7" id="KW-1185">Reference proteome</keyword>
<accession>A0ABD1KQN7</accession>
<dbReference type="PROSITE" id="PS50835">
    <property type="entry name" value="IG_LIKE"/>
    <property type="match status" value="1"/>
</dbReference>
<name>A0ABD1KQN7_9TELE</name>
<dbReference type="InterPro" id="IPR050199">
    <property type="entry name" value="IgHV"/>
</dbReference>
<keyword evidence="4" id="KW-0732">Signal</keyword>
<evidence type="ECO:0000256" key="1">
    <source>
        <dbReference type="ARBA" id="ARBA00022859"/>
    </source>
</evidence>
<dbReference type="GO" id="GO:0019814">
    <property type="term" value="C:immunoglobulin complex"/>
    <property type="evidence" value="ECO:0007669"/>
    <property type="project" value="UniProtKB-KW"/>
</dbReference>
<evidence type="ECO:0000256" key="2">
    <source>
        <dbReference type="ARBA" id="ARBA00023130"/>
    </source>
</evidence>
<dbReference type="EMBL" id="JBHFQA010000003">
    <property type="protein sequence ID" value="KAL2101453.1"/>
    <property type="molecule type" value="Genomic_DNA"/>
</dbReference>
<dbReference type="SMART" id="SM00406">
    <property type="entry name" value="IGv"/>
    <property type="match status" value="1"/>
</dbReference>
<reference evidence="6 7" key="1">
    <citation type="submission" date="2024-09" db="EMBL/GenBank/DDBJ databases">
        <title>A chromosome-level genome assembly of Gray's grenadier anchovy, Coilia grayii.</title>
        <authorList>
            <person name="Fu Z."/>
        </authorList>
    </citation>
    <scope>NUCLEOTIDE SEQUENCE [LARGE SCALE GENOMIC DNA]</scope>
    <source>
        <strain evidence="6">G4</strain>
        <tissue evidence="6">Muscle</tissue>
    </source>
</reference>
<keyword evidence="2" id="KW-1064">Adaptive immunity</keyword>
<dbReference type="FunFam" id="2.60.40.10:FF:001648">
    <property type="entry name" value="Immunoglobulin heavy variable 4-3"/>
    <property type="match status" value="1"/>
</dbReference>
<keyword evidence="1" id="KW-0391">Immunity</keyword>
<dbReference type="InterPro" id="IPR013106">
    <property type="entry name" value="Ig_V-set"/>
</dbReference>